<keyword evidence="1" id="KW-0812">Transmembrane</keyword>
<evidence type="ECO:0000256" key="1">
    <source>
        <dbReference type="SAM" id="Phobius"/>
    </source>
</evidence>
<evidence type="ECO:0000313" key="2">
    <source>
        <dbReference type="EMBL" id="CAD9698753.1"/>
    </source>
</evidence>
<organism evidence="2">
    <name type="scientific">Mucochytrium quahogii</name>
    <dbReference type="NCBI Taxonomy" id="96639"/>
    <lineage>
        <taxon>Eukaryota</taxon>
        <taxon>Sar</taxon>
        <taxon>Stramenopiles</taxon>
        <taxon>Bigyra</taxon>
        <taxon>Labyrinthulomycetes</taxon>
        <taxon>Thraustochytrida</taxon>
        <taxon>Thraustochytriidae</taxon>
        <taxon>Mucochytrium</taxon>
    </lineage>
</organism>
<keyword evidence="1" id="KW-0472">Membrane</keyword>
<gene>
    <name evidence="2" type="ORF">QSP1433_LOCUS13681</name>
    <name evidence="3" type="ORF">QSP1433_LOCUS13682</name>
</gene>
<dbReference type="Gene3D" id="3.50.4.10">
    <property type="entry name" value="Hepatocyte Growth Factor"/>
    <property type="match status" value="1"/>
</dbReference>
<dbReference type="SUPFAM" id="SSF52266">
    <property type="entry name" value="SGNH hydrolase"/>
    <property type="match status" value="1"/>
</dbReference>
<dbReference type="InterPro" id="IPR036514">
    <property type="entry name" value="SGNH_hydro_sf"/>
</dbReference>
<sequence>MVSSCFLTDVSSNLMSKMRRAHVIVVIVVLVAGGYLLGWMSSAGPVRRNIYEKLGSVYVQNVVNPSAKLAEQTTGWAQVQRCLEAGIVEFQNTDNASKKHTATASKNLVRSCIGQGYDDVLIKKTANLVQDVVGHETRRDCGNNFAFLKHGLAPSLLPIEVNGGLIKVQVVNKLLSSCNASEFTIWVGVYGVEQHGMVLNATKDCTWTGTLRLLQPGKYIAKAHLLYNLGDAKFSSKMLCDAKKGIFNGIEKYSLVERIEPVKFVHGCCELCTREEYCTHWTHITKERICTLYNSTVFDPNWNSSSVIDNPSILRSSGFSKMVPTTHLLSSQMYFKSGSWKHFKRREVCGENSDRLLMGWKRTFVVSKKVTTPNRSNLPRCKTTEEMEDGRWVLSPHSIDTYRSVIHNHDKEISEDLFEGSQIPTHTKPTGQRFFKLKRFWQPDNCRLEIFDCQRFAQCLVDRGIETVYFWGDSMLNGWLKYIQNVCGVDDERKLMLNGTNSAWPITITDEPPTRGEDLEASLVLENKFIVHAMWHGSLSKWISNLKKMKRKAVSTIFLGSPYIFSEREEHVTGPRSTIFNRATKEILKQKNIEFVDFSRYTKSRGYVYSGYGDGLHYGYPEYTVLTQVLANYLCPEKST</sequence>
<name>A0A7S2SFN1_9STRA</name>
<dbReference type="EMBL" id="HBHK01021458">
    <property type="protein sequence ID" value="CAD9698753.1"/>
    <property type="molecule type" value="Transcribed_RNA"/>
</dbReference>
<dbReference type="AlphaFoldDB" id="A0A7S2SFN1"/>
<reference evidence="2" key="1">
    <citation type="submission" date="2021-01" db="EMBL/GenBank/DDBJ databases">
        <authorList>
            <person name="Corre E."/>
            <person name="Pelletier E."/>
            <person name="Niang G."/>
            <person name="Scheremetjew M."/>
            <person name="Finn R."/>
            <person name="Kale V."/>
            <person name="Holt S."/>
            <person name="Cochrane G."/>
            <person name="Meng A."/>
            <person name="Brown T."/>
            <person name="Cohen L."/>
        </authorList>
    </citation>
    <scope>NUCLEOTIDE SEQUENCE</scope>
    <source>
        <strain evidence="2">NY070348D</strain>
    </source>
</reference>
<feature type="transmembrane region" description="Helical" evidence="1">
    <location>
        <begin position="21"/>
        <end position="40"/>
    </location>
</feature>
<protein>
    <submittedName>
        <fullName evidence="2">Uncharacterized protein</fullName>
    </submittedName>
</protein>
<dbReference type="EMBL" id="HBHK01021459">
    <property type="protein sequence ID" value="CAD9698756.1"/>
    <property type="molecule type" value="Transcribed_RNA"/>
</dbReference>
<keyword evidence="1" id="KW-1133">Transmembrane helix</keyword>
<dbReference type="Gene3D" id="3.40.50.1110">
    <property type="entry name" value="SGNH hydrolase"/>
    <property type="match status" value="1"/>
</dbReference>
<accession>A0A7S2SFN1</accession>
<evidence type="ECO:0000313" key="3">
    <source>
        <dbReference type="EMBL" id="CAD9698756.1"/>
    </source>
</evidence>
<proteinExistence type="predicted"/>